<keyword evidence="4" id="KW-0808">Transferase</keyword>
<evidence type="ECO:0000256" key="6">
    <source>
        <dbReference type="ARBA" id="ARBA00022777"/>
    </source>
</evidence>
<dbReference type="GO" id="GO:0016020">
    <property type="term" value="C:membrane"/>
    <property type="evidence" value="ECO:0007669"/>
    <property type="project" value="InterPro"/>
</dbReference>
<evidence type="ECO:0000259" key="11">
    <source>
        <dbReference type="Pfam" id="PF02518"/>
    </source>
</evidence>
<evidence type="ECO:0000256" key="8">
    <source>
        <dbReference type="ARBA" id="ARBA00023012"/>
    </source>
</evidence>
<dbReference type="PANTHER" id="PTHR24421:SF10">
    <property type="entry name" value="NITRATE_NITRITE SENSOR PROTEIN NARQ"/>
    <property type="match status" value="1"/>
</dbReference>
<keyword evidence="5" id="KW-0547">Nucleotide-binding</keyword>
<keyword evidence="6 13" id="KW-0418">Kinase</keyword>
<dbReference type="Gene3D" id="1.20.5.1930">
    <property type="match status" value="1"/>
</dbReference>
<dbReference type="EC" id="2.7.13.3" evidence="2"/>
<dbReference type="InterPro" id="IPR036890">
    <property type="entry name" value="HATPase_C_sf"/>
</dbReference>
<dbReference type="EMBL" id="OBQK01000001">
    <property type="protein sequence ID" value="SOC51968.1"/>
    <property type="molecule type" value="Genomic_DNA"/>
</dbReference>
<dbReference type="Pfam" id="PF02518">
    <property type="entry name" value="HATPase_c"/>
    <property type="match status" value="1"/>
</dbReference>
<keyword evidence="10" id="KW-0812">Transmembrane</keyword>
<proteinExistence type="predicted"/>
<dbReference type="AlphaFoldDB" id="A0A285VEG9"/>
<keyword evidence="8" id="KW-0902">Two-component regulatory system</keyword>
<keyword evidence="10" id="KW-0472">Membrane</keyword>
<feature type="domain" description="Histidine kinase/HSP90-like ATPase" evidence="11">
    <location>
        <begin position="354"/>
        <end position="447"/>
    </location>
</feature>
<dbReference type="InterPro" id="IPR050482">
    <property type="entry name" value="Sensor_HK_TwoCompSys"/>
</dbReference>
<dbReference type="PANTHER" id="PTHR24421">
    <property type="entry name" value="NITRATE/NITRITE SENSOR PROTEIN NARX-RELATED"/>
    <property type="match status" value="1"/>
</dbReference>
<dbReference type="InterPro" id="IPR011712">
    <property type="entry name" value="Sig_transdc_His_kin_sub3_dim/P"/>
</dbReference>
<evidence type="ECO:0000256" key="9">
    <source>
        <dbReference type="SAM" id="MobiDB-lite"/>
    </source>
</evidence>
<keyword evidence="14" id="KW-1185">Reference proteome</keyword>
<dbReference type="Gene3D" id="3.30.565.10">
    <property type="entry name" value="Histidine kinase-like ATPase, C-terminal domain"/>
    <property type="match status" value="1"/>
</dbReference>
<feature type="transmembrane region" description="Helical" evidence="10">
    <location>
        <begin position="29"/>
        <end position="52"/>
    </location>
</feature>
<reference evidence="14" key="1">
    <citation type="submission" date="2017-08" db="EMBL/GenBank/DDBJ databases">
        <authorList>
            <person name="Varghese N."/>
            <person name="Submissions S."/>
        </authorList>
    </citation>
    <scope>NUCLEOTIDE SEQUENCE [LARGE SCALE GENOMIC DNA]</scope>
    <source>
        <strain evidence="14">USBA17B2</strain>
    </source>
</reference>
<evidence type="ECO:0000256" key="10">
    <source>
        <dbReference type="SAM" id="Phobius"/>
    </source>
</evidence>
<comment type="catalytic activity">
    <reaction evidence="1">
        <text>ATP + protein L-histidine = ADP + protein N-phospho-L-histidine.</text>
        <dbReference type="EC" id="2.7.13.3"/>
    </reaction>
</comment>
<sequence>MAEDALLTRRTGLPGKDRPEGERSVVREAMIRFVLLGAVCLVVVGLLTVLLAGSVARSIATREAEVRTLSFATAVAGPTLDAATRRRADGPLVQALNNRLLDDSIVHAAVYDTDGRVVWSADPGAIGTTEELSAEVRQLLGRPGTVAEYSVETHAGSSGQDEELVVLEVYATAIGADGVPFVLEWYWPTSHLQANERHLMRLLMPLTLGSLVLFALMILPLTLSTARRVENDRARLTRHALNASKIERRRLSEDLHDGVVQDLSGIGYVLPMVGKDLPEDSVGHAVLAQIRTSLQRNISAIRGLIAEIRPIDMRGSGFRDAMDGLVSRMGEQGVETTVTLTGDLDVLGPTARSLVYRIAREGLRNVLRHSGAQHAWVEVRQQSSLVHVLVRDDGVGPSGERAARPSDDPEDTHFGLDLLREAVSDLDGELELRPGSGGGTELAVFFRHDRVLT</sequence>
<keyword evidence="7" id="KW-0067">ATP-binding</keyword>
<feature type="domain" description="Signal transduction histidine kinase subgroup 3 dimerisation and phosphoacceptor" evidence="12">
    <location>
        <begin position="247"/>
        <end position="311"/>
    </location>
</feature>
<feature type="transmembrane region" description="Helical" evidence="10">
    <location>
        <begin position="202"/>
        <end position="223"/>
    </location>
</feature>
<dbReference type="Pfam" id="PF07730">
    <property type="entry name" value="HisKA_3"/>
    <property type="match status" value="1"/>
</dbReference>
<evidence type="ECO:0000259" key="12">
    <source>
        <dbReference type="Pfam" id="PF07730"/>
    </source>
</evidence>
<accession>A0A285VEG9</accession>
<evidence type="ECO:0000256" key="7">
    <source>
        <dbReference type="ARBA" id="ARBA00022840"/>
    </source>
</evidence>
<dbReference type="GO" id="GO:0005524">
    <property type="term" value="F:ATP binding"/>
    <property type="evidence" value="ECO:0007669"/>
    <property type="project" value="UniProtKB-KW"/>
</dbReference>
<evidence type="ECO:0000256" key="4">
    <source>
        <dbReference type="ARBA" id="ARBA00022679"/>
    </source>
</evidence>
<dbReference type="Proteomes" id="UP000219688">
    <property type="component" value="Unassembled WGS sequence"/>
</dbReference>
<dbReference type="SUPFAM" id="SSF55874">
    <property type="entry name" value="ATPase domain of HSP90 chaperone/DNA topoisomerase II/histidine kinase"/>
    <property type="match status" value="1"/>
</dbReference>
<dbReference type="GO" id="GO:0000155">
    <property type="term" value="F:phosphorelay sensor kinase activity"/>
    <property type="evidence" value="ECO:0007669"/>
    <property type="project" value="InterPro"/>
</dbReference>
<dbReference type="InterPro" id="IPR003594">
    <property type="entry name" value="HATPase_dom"/>
</dbReference>
<evidence type="ECO:0000256" key="5">
    <source>
        <dbReference type="ARBA" id="ARBA00022741"/>
    </source>
</evidence>
<evidence type="ECO:0000256" key="1">
    <source>
        <dbReference type="ARBA" id="ARBA00000085"/>
    </source>
</evidence>
<evidence type="ECO:0000313" key="13">
    <source>
        <dbReference type="EMBL" id="SOC51968.1"/>
    </source>
</evidence>
<evidence type="ECO:0000313" key="14">
    <source>
        <dbReference type="Proteomes" id="UP000219688"/>
    </source>
</evidence>
<feature type="region of interest" description="Disordered" evidence="9">
    <location>
        <begin position="1"/>
        <end position="21"/>
    </location>
</feature>
<organism evidence="13 14">
    <name type="scientific">Ornithinimicrobium cerasi</name>
    <dbReference type="NCBI Taxonomy" id="2248773"/>
    <lineage>
        <taxon>Bacteria</taxon>
        <taxon>Bacillati</taxon>
        <taxon>Actinomycetota</taxon>
        <taxon>Actinomycetes</taxon>
        <taxon>Micrococcales</taxon>
        <taxon>Ornithinimicrobiaceae</taxon>
        <taxon>Ornithinimicrobium</taxon>
    </lineage>
</organism>
<protein>
    <recommendedName>
        <fullName evidence="2">histidine kinase</fullName>
        <ecNumber evidence="2">2.7.13.3</ecNumber>
    </recommendedName>
</protein>
<dbReference type="CDD" id="cd16917">
    <property type="entry name" value="HATPase_UhpB-NarQ-NarX-like"/>
    <property type="match status" value="1"/>
</dbReference>
<dbReference type="RefSeq" id="WP_097186571.1">
    <property type="nucleotide sequence ID" value="NZ_OBQK01000001.1"/>
</dbReference>
<dbReference type="GO" id="GO:0046983">
    <property type="term" value="F:protein dimerization activity"/>
    <property type="evidence" value="ECO:0007669"/>
    <property type="project" value="InterPro"/>
</dbReference>
<evidence type="ECO:0000256" key="3">
    <source>
        <dbReference type="ARBA" id="ARBA00022553"/>
    </source>
</evidence>
<name>A0A285VEG9_9MICO</name>
<keyword evidence="3" id="KW-0597">Phosphoprotein</keyword>
<gene>
    <name evidence="13" type="ORF">SAMN05421879_101370</name>
</gene>
<evidence type="ECO:0000256" key="2">
    <source>
        <dbReference type="ARBA" id="ARBA00012438"/>
    </source>
</evidence>
<keyword evidence="10" id="KW-1133">Transmembrane helix</keyword>